<evidence type="ECO:0000313" key="1">
    <source>
        <dbReference type="EMBL" id="KIK40316.1"/>
    </source>
</evidence>
<name>A0A0D0AF36_9AGAM</name>
<reference evidence="2" key="2">
    <citation type="submission" date="2015-01" db="EMBL/GenBank/DDBJ databases">
        <title>Evolutionary Origins and Diversification of the Mycorrhizal Mutualists.</title>
        <authorList>
            <consortium name="DOE Joint Genome Institute"/>
            <consortium name="Mycorrhizal Genomics Consortium"/>
            <person name="Kohler A."/>
            <person name="Kuo A."/>
            <person name="Nagy L.G."/>
            <person name="Floudas D."/>
            <person name="Copeland A."/>
            <person name="Barry K.W."/>
            <person name="Cichocki N."/>
            <person name="Veneault-Fourrey C."/>
            <person name="LaButti K."/>
            <person name="Lindquist E.A."/>
            <person name="Lipzen A."/>
            <person name="Lundell T."/>
            <person name="Morin E."/>
            <person name="Murat C."/>
            <person name="Riley R."/>
            <person name="Ohm R."/>
            <person name="Sun H."/>
            <person name="Tunlid A."/>
            <person name="Henrissat B."/>
            <person name="Grigoriev I.V."/>
            <person name="Hibbett D.S."/>
            <person name="Martin F."/>
        </authorList>
    </citation>
    <scope>NUCLEOTIDE SEQUENCE [LARGE SCALE GENOMIC DNA]</scope>
    <source>
        <strain evidence="2">UH-Slu-Lm8-n1</strain>
    </source>
</reference>
<protein>
    <submittedName>
        <fullName evidence="1">Uncharacterized protein</fullName>
    </submittedName>
</protein>
<dbReference type="Proteomes" id="UP000054485">
    <property type="component" value="Unassembled WGS sequence"/>
</dbReference>
<organism evidence="1 2">
    <name type="scientific">Suillus luteus UH-Slu-Lm8-n1</name>
    <dbReference type="NCBI Taxonomy" id="930992"/>
    <lineage>
        <taxon>Eukaryota</taxon>
        <taxon>Fungi</taxon>
        <taxon>Dikarya</taxon>
        <taxon>Basidiomycota</taxon>
        <taxon>Agaricomycotina</taxon>
        <taxon>Agaricomycetes</taxon>
        <taxon>Agaricomycetidae</taxon>
        <taxon>Boletales</taxon>
        <taxon>Suillineae</taxon>
        <taxon>Suillaceae</taxon>
        <taxon>Suillus</taxon>
    </lineage>
</organism>
<keyword evidence="2" id="KW-1185">Reference proteome</keyword>
<accession>A0A0D0AF36</accession>
<dbReference type="AlphaFoldDB" id="A0A0D0AF36"/>
<sequence length="131" mass="14603">MLLPIFLLIHFTSQFFSPDVTPHMSSYSIKTSSCRPATHIFLLPTLESILYGTIITHTMLDTTAWLLYRLFGYQNWISIFGQIILSCAASRYKIIYGTPRSAGDIGRIGSGEALRAQKAPLQARLSRSACS</sequence>
<dbReference type="HOGENOM" id="CLU_1928983_0_0_1"/>
<evidence type="ECO:0000313" key="2">
    <source>
        <dbReference type="Proteomes" id="UP000054485"/>
    </source>
</evidence>
<dbReference type="STRING" id="930992.A0A0D0AF36"/>
<proteinExistence type="predicted"/>
<reference evidence="1 2" key="1">
    <citation type="submission" date="2014-04" db="EMBL/GenBank/DDBJ databases">
        <authorList>
            <consortium name="DOE Joint Genome Institute"/>
            <person name="Kuo A."/>
            <person name="Ruytinx J."/>
            <person name="Rineau F."/>
            <person name="Colpaert J."/>
            <person name="Kohler A."/>
            <person name="Nagy L.G."/>
            <person name="Floudas D."/>
            <person name="Copeland A."/>
            <person name="Barry K.W."/>
            <person name="Cichocki N."/>
            <person name="Veneault-Fourrey C."/>
            <person name="LaButti K."/>
            <person name="Lindquist E.A."/>
            <person name="Lipzen A."/>
            <person name="Lundell T."/>
            <person name="Morin E."/>
            <person name="Murat C."/>
            <person name="Sun H."/>
            <person name="Tunlid A."/>
            <person name="Henrissat B."/>
            <person name="Grigoriev I.V."/>
            <person name="Hibbett D.S."/>
            <person name="Martin F."/>
            <person name="Nordberg H.P."/>
            <person name="Cantor M.N."/>
            <person name="Hua S.X."/>
        </authorList>
    </citation>
    <scope>NUCLEOTIDE SEQUENCE [LARGE SCALE GENOMIC DNA]</scope>
    <source>
        <strain evidence="1 2">UH-Slu-Lm8-n1</strain>
    </source>
</reference>
<dbReference type="InParanoid" id="A0A0D0AF36"/>
<dbReference type="EMBL" id="KN835307">
    <property type="protein sequence ID" value="KIK40316.1"/>
    <property type="molecule type" value="Genomic_DNA"/>
</dbReference>
<gene>
    <name evidence="1" type="ORF">CY34DRAFT_275298</name>
</gene>